<name>A0ABV8IXV4_9ACTN</name>
<evidence type="ECO:0000256" key="1">
    <source>
        <dbReference type="SAM" id="Phobius"/>
    </source>
</evidence>
<evidence type="ECO:0000313" key="3">
    <source>
        <dbReference type="Proteomes" id="UP001595867"/>
    </source>
</evidence>
<keyword evidence="1" id="KW-1133">Transmembrane helix</keyword>
<keyword evidence="1" id="KW-0472">Membrane</keyword>
<comment type="caution">
    <text evidence="2">The sequence shown here is derived from an EMBL/GenBank/DDBJ whole genome shotgun (WGS) entry which is preliminary data.</text>
</comment>
<feature type="transmembrane region" description="Helical" evidence="1">
    <location>
        <begin position="66"/>
        <end position="86"/>
    </location>
</feature>
<evidence type="ECO:0000313" key="2">
    <source>
        <dbReference type="EMBL" id="MFC4066540.1"/>
    </source>
</evidence>
<organism evidence="2 3">
    <name type="scientific">Actinoplanes subglobosus</name>
    <dbReference type="NCBI Taxonomy" id="1547892"/>
    <lineage>
        <taxon>Bacteria</taxon>
        <taxon>Bacillati</taxon>
        <taxon>Actinomycetota</taxon>
        <taxon>Actinomycetes</taxon>
        <taxon>Micromonosporales</taxon>
        <taxon>Micromonosporaceae</taxon>
        <taxon>Actinoplanes</taxon>
    </lineage>
</organism>
<dbReference type="RefSeq" id="WP_378067505.1">
    <property type="nucleotide sequence ID" value="NZ_JBHSBL010000015.1"/>
</dbReference>
<dbReference type="EMBL" id="JBHSBL010000015">
    <property type="protein sequence ID" value="MFC4066540.1"/>
    <property type="molecule type" value="Genomic_DNA"/>
</dbReference>
<keyword evidence="1" id="KW-0812">Transmembrane</keyword>
<dbReference type="Proteomes" id="UP001595867">
    <property type="component" value="Unassembled WGS sequence"/>
</dbReference>
<keyword evidence="3" id="KW-1185">Reference proteome</keyword>
<protein>
    <submittedName>
        <fullName evidence="2">Uncharacterized protein</fullName>
    </submittedName>
</protein>
<gene>
    <name evidence="2" type="ORF">ACFO0C_16515</name>
</gene>
<reference evidence="3" key="1">
    <citation type="journal article" date="2019" name="Int. J. Syst. Evol. Microbiol.">
        <title>The Global Catalogue of Microorganisms (GCM) 10K type strain sequencing project: providing services to taxonomists for standard genome sequencing and annotation.</title>
        <authorList>
            <consortium name="The Broad Institute Genomics Platform"/>
            <consortium name="The Broad Institute Genome Sequencing Center for Infectious Disease"/>
            <person name="Wu L."/>
            <person name="Ma J."/>
        </authorList>
    </citation>
    <scope>NUCLEOTIDE SEQUENCE [LARGE SCALE GENOMIC DNA]</scope>
    <source>
        <strain evidence="3">TBRC 5832</strain>
    </source>
</reference>
<sequence>MTLDDNNSAREIVSGIAGRMLSSPKQKAVGRAAVGEPPDPGSHQWTGTVHAGGSVNQIDRSWNPRIVFGGGGILLSIVAAIVWTQYSEGADKDEAKAAYQASVVAACDRIRETGTGDMPVQSDRAGIFVRRDDLTAMMKRNQAVVRENITDLRSRPVPAGLTGHAAAVDTAAAEVDAAYPGALRLIGQFRSKIYEDDLADLQSRAIMSDFTTDYRRLGNALSNLAGQTCTIEAPTGSP</sequence>
<accession>A0ABV8IXV4</accession>
<proteinExistence type="predicted"/>